<dbReference type="EMBL" id="JARH01000281">
    <property type="protein sequence ID" value="EXF82725.1"/>
    <property type="molecule type" value="Genomic_DNA"/>
</dbReference>
<dbReference type="Gene3D" id="1.10.287.1490">
    <property type="match status" value="1"/>
</dbReference>
<accession>A0A010R1T2</accession>
<dbReference type="OrthoDB" id="4187949at2759"/>
<keyword evidence="1" id="KW-0175">Coiled coil</keyword>
<dbReference type="KEGG" id="cfj:CFIO01_13192"/>
<dbReference type="eggNOG" id="ENOG502S34X">
    <property type="taxonomic scope" value="Eukaryota"/>
</dbReference>
<feature type="region of interest" description="Disordered" evidence="2">
    <location>
        <begin position="362"/>
        <end position="381"/>
    </location>
</feature>
<evidence type="ECO:0000313" key="4">
    <source>
        <dbReference type="Proteomes" id="UP000020467"/>
    </source>
</evidence>
<feature type="compositionally biased region" description="Basic and acidic residues" evidence="2">
    <location>
        <begin position="637"/>
        <end position="658"/>
    </location>
</feature>
<evidence type="ECO:0000256" key="1">
    <source>
        <dbReference type="SAM" id="Coils"/>
    </source>
</evidence>
<feature type="compositionally biased region" description="Basic and acidic residues" evidence="2">
    <location>
        <begin position="700"/>
        <end position="722"/>
    </location>
</feature>
<dbReference type="InterPro" id="IPR019416">
    <property type="entry name" value="NCBP3"/>
</dbReference>
<dbReference type="AlphaFoldDB" id="A0A010R1T2"/>
<dbReference type="PANTHER" id="PTHR16291:SF0">
    <property type="entry name" value="NUCLEAR CAP-BINDING PROTEIN SUBUNIT 3"/>
    <property type="match status" value="1"/>
</dbReference>
<dbReference type="Proteomes" id="UP000020467">
    <property type="component" value="Unassembled WGS sequence"/>
</dbReference>
<evidence type="ECO:0000313" key="3">
    <source>
        <dbReference type="EMBL" id="EXF82725.1"/>
    </source>
</evidence>
<reference evidence="3 4" key="1">
    <citation type="submission" date="2014-02" db="EMBL/GenBank/DDBJ databases">
        <title>The genome sequence of Colletotrichum fioriniae PJ7.</title>
        <authorList>
            <person name="Baroncelli R."/>
            <person name="Thon M.R."/>
        </authorList>
    </citation>
    <scope>NUCLEOTIDE SEQUENCE [LARGE SCALE GENOMIC DNA]</scope>
    <source>
        <strain evidence="3 4">PJ7</strain>
    </source>
</reference>
<comment type="caution">
    <text evidence="3">The sequence shown here is derived from an EMBL/GenBank/DDBJ whole genome shotgun (WGS) entry which is preliminary data.</text>
</comment>
<gene>
    <name evidence="3" type="ORF">CFIO01_13192</name>
</gene>
<organism evidence="3 4">
    <name type="scientific">Colletotrichum fioriniae PJ7</name>
    <dbReference type="NCBI Taxonomy" id="1445577"/>
    <lineage>
        <taxon>Eukaryota</taxon>
        <taxon>Fungi</taxon>
        <taxon>Dikarya</taxon>
        <taxon>Ascomycota</taxon>
        <taxon>Pezizomycotina</taxon>
        <taxon>Sordariomycetes</taxon>
        <taxon>Hypocreomycetidae</taxon>
        <taxon>Glomerellales</taxon>
        <taxon>Glomerellaceae</taxon>
        <taxon>Colletotrichum</taxon>
        <taxon>Colletotrichum acutatum species complex</taxon>
    </lineage>
</organism>
<dbReference type="GO" id="GO:0005634">
    <property type="term" value="C:nucleus"/>
    <property type="evidence" value="ECO:0007669"/>
    <property type="project" value="TreeGrafter"/>
</dbReference>
<dbReference type="STRING" id="1445577.A0A010R1T2"/>
<protein>
    <submittedName>
        <fullName evidence="3">Uncharacterized protein</fullName>
    </submittedName>
</protein>
<dbReference type="GO" id="GO:0003729">
    <property type="term" value="F:mRNA binding"/>
    <property type="evidence" value="ECO:0007669"/>
    <property type="project" value="InterPro"/>
</dbReference>
<proteinExistence type="predicted"/>
<dbReference type="HOGENOM" id="CLU_324154_0_0_1"/>
<dbReference type="GO" id="GO:0000340">
    <property type="term" value="F:RNA 7-methylguanosine cap binding"/>
    <property type="evidence" value="ECO:0007669"/>
    <property type="project" value="InterPro"/>
</dbReference>
<feature type="compositionally biased region" description="Basic and acidic residues" evidence="2">
    <location>
        <begin position="871"/>
        <end position="891"/>
    </location>
</feature>
<dbReference type="PANTHER" id="PTHR16291">
    <property type="entry name" value="NUCLEAR CAP-BINDING PROTEIN SUBUNIT 3"/>
    <property type="match status" value="1"/>
</dbReference>
<sequence>MACYHVKTPEPSSTREEVELLKQRLQALEEQLDQQRQGGLGTVVARVSELEDLVDKSREEIGQEIKGSYRNINRVWQSVEQLERQTSHLRETLRSQSEHMERVNGELKSVSNRQMELFDADESIEERLEQLESDHDSLASRGGQIPNMREEATLLRSDAVVASNAQQPLIATLCSQPEVNANPEEAARASPAISATDSIMSSGNCGAWTVHISLLPTASQPFPFERDTNAYKRCLSRGLHRTVVVGGPDSDSFVEAVTKSFGSLLRGRSWMPLQAKLCDAEKLQGLPMLRPLDSRLVDGDYDLNFLKKFCGVCEANGKIDSLYIAMRQDKFSWHFLRNSPIFIEGLENCWIYDHFLDPTDPVEDDRMEEHDRPSAGDIVPSLPNLKRAASEMSRTAGLTAATTGSDSDGSRTKTPRTTCLPSLVESRRRLETVSNKLDFLAARRVSRDQLPHPNPFTIRAHAVADQVQNGSAMDYDINMDDVADGFAPPTATIGDGTNIAQTAVAPSPSNERDLEDSTIVRNKVHIRGLDTLTTDDIKTYVKSHFGTPERVEWIDDESANLLFGSESTAQEALAALSAIEIADVTQLPPMETIPAKPVASHPDVNLQIRFAVVSDKKIRGAAERSRFYLLHPEFDPEERRRREGNRNKYRNRDGDDRRRNGRGRNQRDRDSSPEVFHASMYDDDEDTLADRRPARRPRSRSRDSTPRDERSYASRNQEKELFPGRSLGTGKRQRNRSASPMRDLDGDAAMDVEAARAPRASNRNNRERASGIRDRLAEDNKSKELFPIKGSSMGKTHMDRVMDGADEATRIMQQKMSVSNDRNGRKDLFDRDRVDIAGSSAGFSIKGAAGANVKELFPSRFGGGGNTGKELFADKLEGRGRRRQKAEDLFS</sequence>
<keyword evidence="4" id="KW-1185">Reference proteome</keyword>
<feature type="region of interest" description="Disordered" evidence="2">
    <location>
        <begin position="856"/>
        <end position="891"/>
    </location>
</feature>
<feature type="coiled-coil region" evidence="1">
    <location>
        <begin position="79"/>
        <end position="141"/>
    </location>
</feature>
<evidence type="ECO:0000256" key="2">
    <source>
        <dbReference type="SAM" id="MobiDB-lite"/>
    </source>
</evidence>
<dbReference type="Pfam" id="PF10309">
    <property type="entry name" value="NCBP3"/>
    <property type="match status" value="1"/>
</dbReference>
<feature type="compositionally biased region" description="Basic and acidic residues" evidence="2">
    <location>
        <begin position="764"/>
        <end position="778"/>
    </location>
</feature>
<feature type="region of interest" description="Disordered" evidence="2">
    <location>
        <begin position="393"/>
        <end position="417"/>
    </location>
</feature>
<feature type="region of interest" description="Disordered" evidence="2">
    <location>
        <begin position="637"/>
        <end position="778"/>
    </location>
</feature>
<name>A0A010R1T2_9PEZI</name>